<dbReference type="EMBL" id="JAATTO010000050">
    <property type="protein sequence ID" value="MBC9982408.1"/>
    <property type="molecule type" value="Genomic_DNA"/>
</dbReference>
<dbReference type="Pfam" id="PF07589">
    <property type="entry name" value="PEP-CTERM"/>
    <property type="match status" value="1"/>
</dbReference>
<comment type="caution">
    <text evidence="4">The sequence shown here is derived from an EMBL/GenBank/DDBJ whole genome shotgun (WGS) entry which is preliminary data.</text>
</comment>
<evidence type="ECO:0000256" key="1">
    <source>
        <dbReference type="SAM" id="Phobius"/>
    </source>
</evidence>
<feature type="transmembrane region" description="Helical" evidence="1">
    <location>
        <begin position="149"/>
        <end position="166"/>
    </location>
</feature>
<evidence type="ECO:0000256" key="2">
    <source>
        <dbReference type="SAM" id="SignalP"/>
    </source>
</evidence>
<feature type="chain" id="PRO_5045164725" evidence="2">
    <location>
        <begin position="25"/>
        <end position="177"/>
    </location>
</feature>
<dbReference type="NCBIfam" id="NF035944">
    <property type="entry name" value="PEPxxWA-CTERM"/>
    <property type="match status" value="1"/>
</dbReference>
<reference evidence="4 5" key="1">
    <citation type="journal article" date="2020" name="Arch. Microbiol.">
        <title>Bradyrhizobium campsiandrae sp. nov., a nitrogen-fixing bacterial strain isolated from a native leguminous tree from the Amazon adapted to flooded conditions.</title>
        <authorList>
            <person name="Cabral Michel D."/>
            <person name="Martins da Costa E."/>
            <person name="Azarias Guimaraes A."/>
            <person name="Soares de Carvalho T."/>
            <person name="Santos de Castro Caputo P."/>
            <person name="Willems A."/>
            <person name="de Souza Moreira F.M."/>
        </authorList>
    </citation>
    <scope>NUCLEOTIDE SEQUENCE [LARGE SCALE GENOMIC DNA]</scope>
    <source>
        <strain evidence="5">INPA 384B</strain>
    </source>
</reference>
<name>A0ABR7UGW3_9BRAD</name>
<accession>A0ABR7UGW3</accession>
<dbReference type="Proteomes" id="UP000639516">
    <property type="component" value="Unassembled WGS sequence"/>
</dbReference>
<dbReference type="NCBIfam" id="TIGR02595">
    <property type="entry name" value="PEP_CTERM"/>
    <property type="match status" value="1"/>
</dbReference>
<evidence type="ECO:0000259" key="3">
    <source>
        <dbReference type="Pfam" id="PF07589"/>
    </source>
</evidence>
<sequence>MTRFKSLFIAAASLICFSASQANASVIVDSFTVTPTTVAAGGSPTFSLELKFTYDTGPKNLEKYVGFVTFLDGNGDAVAISPAASPITVNKNGSPFIETFTFSSFSLPPGQYPTSFKYDFTGSYPGTNVTKDYSGSGSGPVVTAVPEPATWAMMILGFVGVGFVSYRRRAGSSLRLA</sequence>
<keyword evidence="1" id="KW-0812">Transmembrane</keyword>
<protein>
    <submittedName>
        <fullName evidence="4">PEP-CTERM sorting domain-containing protein</fullName>
    </submittedName>
</protein>
<dbReference type="InterPro" id="IPR013424">
    <property type="entry name" value="Ice-binding_C"/>
</dbReference>
<gene>
    <name evidence="4" type="ORF">HA482_29810</name>
</gene>
<feature type="signal peptide" evidence="2">
    <location>
        <begin position="1"/>
        <end position="24"/>
    </location>
</feature>
<keyword evidence="5" id="KW-1185">Reference proteome</keyword>
<keyword evidence="1" id="KW-1133">Transmembrane helix</keyword>
<evidence type="ECO:0000313" key="5">
    <source>
        <dbReference type="Proteomes" id="UP000639516"/>
    </source>
</evidence>
<evidence type="ECO:0000313" key="4">
    <source>
        <dbReference type="EMBL" id="MBC9982408.1"/>
    </source>
</evidence>
<keyword evidence="2" id="KW-0732">Signal</keyword>
<keyword evidence="1" id="KW-0472">Membrane</keyword>
<feature type="domain" description="Ice-binding protein C-terminal" evidence="3">
    <location>
        <begin position="144"/>
        <end position="169"/>
    </location>
</feature>
<organism evidence="4 5">
    <name type="scientific">Bradyrhizobium campsiandrae</name>
    <dbReference type="NCBI Taxonomy" id="1729892"/>
    <lineage>
        <taxon>Bacteria</taxon>
        <taxon>Pseudomonadati</taxon>
        <taxon>Pseudomonadota</taxon>
        <taxon>Alphaproteobacteria</taxon>
        <taxon>Hyphomicrobiales</taxon>
        <taxon>Nitrobacteraceae</taxon>
        <taxon>Bradyrhizobium</taxon>
    </lineage>
</organism>
<proteinExistence type="predicted"/>